<name>A0ABR2LCT8_9EUKA</name>
<evidence type="ECO:0000313" key="2">
    <source>
        <dbReference type="EMBL" id="KAK8900365.1"/>
    </source>
</evidence>
<reference evidence="2 3" key="1">
    <citation type="submission" date="2024-04" db="EMBL/GenBank/DDBJ databases">
        <title>Tritrichomonas musculus Genome.</title>
        <authorList>
            <person name="Alves-Ferreira E."/>
            <person name="Grigg M."/>
            <person name="Lorenzi H."/>
            <person name="Galac M."/>
        </authorList>
    </citation>
    <scope>NUCLEOTIDE SEQUENCE [LARGE SCALE GENOMIC DNA]</scope>
    <source>
        <strain evidence="2 3">EAF2021</strain>
    </source>
</reference>
<feature type="region of interest" description="Disordered" evidence="1">
    <location>
        <begin position="86"/>
        <end position="123"/>
    </location>
</feature>
<feature type="compositionally biased region" description="Basic residues" evidence="1">
    <location>
        <begin position="92"/>
        <end position="102"/>
    </location>
</feature>
<feature type="region of interest" description="Disordered" evidence="1">
    <location>
        <begin position="256"/>
        <end position="277"/>
    </location>
</feature>
<feature type="region of interest" description="Disordered" evidence="1">
    <location>
        <begin position="466"/>
        <end position="535"/>
    </location>
</feature>
<protein>
    <recommendedName>
        <fullName evidence="4">LisH domain-containing protein</fullName>
    </recommendedName>
</protein>
<sequence>MTSETKHNPIICILNCPNDASSKQLAISVKNIFPQNHLLCSMKTAVDLATKGKTPVLKLPSSDLSTIPGNLVPFIVSNWISTQLKKPPPKAAAKKAPPKKAGKGNATTAAPVEEAPHPPENENQLPTFVYLTEYPKTIEQMKQLCASSSPVICYINVDYNPATIQAPPEVPHKGNQQASMPPPPIDWEEHFSSEIPFISINLISQDQNPDEACTDLLKKVTTTYEKFQMYREAFQDYRFISIPHYPKEPLTVPQVAQEKVGKQQEKSGKGQANQPSSIAAQLTQMDTSKLGGPGGPDIRNCLQKAFKTTLIKQLDSFLERAESTNYSPDFQHAAETLLNYPLPAYLSVILLHSASKRAPELFTMRGLAYRKQMDYQIIENTLIINKFEELIGYSVGERRHIESIPLEFVPNVLAPLLSFYGSFKYVDFAGKILLAFFNPIPEEFPLSTAEESFNLPLAQGFGNWFTTQNTESDLPQESNNEESHANEESPSSQQDDQKIDQLDQNQNPDSDQTHNEGENQNEGESQNSSNVHFNSIGINVGNNDMFLDFENNKTTYSLSRYFCESGLRIDTIPPEVVDDLITSLFFSVQYGSNTGPRFSFNISQKRIDIENTNKNEEEEDDDENIETKVLIRGVLGLDTQCYLDLSSNDESTITLMMKKSIVVFDINNGKIIVTRTLIDKSDKATAELKRIITFKGDIIRYLANGSIVIYKVDGSIQTCLPNKEWHLIDANGHAYVKKDGQWFKDSQHDETSDVADTYFIPRKVTNWSHGVSFIEDDGELTIAYSDGTKYTQKTGSFKHPDLPEIRVLDQNITVETTEIIATFQGETRDCNLELKNNNISIEYKKESSHLLIQYGQFKKVMSMVDLYTGIVAHAGLNRCVYYLDDDYQWQIGRQNCSKKEILQHFQDNDFIKTLTPVDKFDHDSELLPIIANGHKPRLFIVEQEQSDCPDTVSVQEILAASDFQAIMESSSSRITSMNDNSKVTLWFDTEPKSYREITITPKITDEQKNSVFKGMEEQREIEAKRNAILDSVADPKWAKIDAEQRKEEEDIQALLQKYNKNQSLE</sequence>
<evidence type="ECO:0000313" key="3">
    <source>
        <dbReference type="Proteomes" id="UP001470230"/>
    </source>
</evidence>
<dbReference type="Proteomes" id="UP001470230">
    <property type="component" value="Unassembled WGS sequence"/>
</dbReference>
<comment type="caution">
    <text evidence="2">The sequence shown here is derived from an EMBL/GenBank/DDBJ whole genome shotgun (WGS) entry which is preliminary data.</text>
</comment>
<keyword evidence="3" id="KW-1185">Reference proteome</keyword>
<feature type="compositionally biased region" description="Low complexity" evidence="1">
    <location>
        <begin position="103"/>
        <end position="113"/>
    </location>
</feature>
<feature type="compositionally biased region" description="Polar residues" evidence="1">
    <location>
        <begin position="466"/>
        <end position="476"/>
    </location>
</feature>
<accession>A0ABR2LCT8</accession>
<proteinExistence type="predicted"/>
<evidence type="ECO:0000256" key="1">
    <source>
        <dbReference type="SAM" id="MobiDB-lite"/>
    </source>
</evidence>
<organism evidence="2 3">
    <name type="scientific">Tritrichomonas musculus</name>
    <dbReference type="NCBI Taxonomy" id="1915356"/>
    <lineage>
        <taxon>Eukaryota</taxon>
        <taxon>Metamonada</taxon>
        <taxon>Parabasalia</taxon>
        <taxon>Tritrichomonadida</taxon>
        <taxon>Tritrichomonadidae</taxon>
        <taxon>Tritrichomonas</taxon>
    </lineage>
</organism>
<feature type="compositionally biased region" description="Basic and acidic residues" evidence="1">
    <location>
        <begin position="259"/>
        <end position="268"/>
    </location>
</feature>
<evidence type="ECO:0008006" key="4">
    <source>
        <dbReference type="Google" id="ProtNLM"/>
    </source>
</evidence>
<feature type="compositionally biased region" description="Low complexity" evidence="1">
    <location>
        <begin position="518"/>
        <end position="530"/>
    </location>
</feature>
<gene>
    <name evidence="2" type="ORF">M9Y10_002692</name>
</gene>
<dbReference type="EMBL" id="JAPFFF010000001">
    <property type="protein sequence ID" value="KAK8900365.1"/>
    <property type="molecule type" value="Genomic_DNA"/>
</dbReference>